<name>A0A1H8QCR9_9PROT</name>
<evidence type="ECO:0000313" key="3">
    <source>
        <dbReference type="EMBL" id="SEO51707.1"/>
    </source>
</evidence>
<dbReference type="Proteomes" id="UP000198814">
    <property type="component" value="Unassembled WGS sequence"/>
</dbReference>
<protein>
    <submittedName>
        <fullName evidence="2">Uncharacterized protein DUF4255</fullName>
    </submittedName>
</protein>
<dbReference type="EMBL" id="FODO01000011">
    <property type="protein sequence ID" value="SEO51707.1"/>
    <property type="molecule type" value="Genomic_DNA"/>
</dbReference>
<dbReference type="AlphaFoldDB" id="A0A1H8QCR9"/>
<dbReference type="STRING" id="42354.SAMN05216333_11177"/>
<reference evidence="3" key="2">
    <citation type="submission" date="2016-10" db="EMBL/GenBank/DDBJ databases">
        <authorList>
            <person name="de Groot N.N."/>
        </authorList>
    </citation>
    <scope>NUCLEOTIDE SEQUENCE [LARGE SCALE GENOMIC DNA]</scope>
    <source>
        <strain evidence="3">Nm76</strain>
    </source>
</reference>
<evidence type="ECO:0000259" key="1">
    <source>
        <dbReference type="Pfam" id="PF14065"/>
    </source>
</evidence>
<dbReference type="RefSeq" id="WP_090318300.1">
    <property type="nucleotide sequence ID" value="NZ_FNOE01000009.1"/>
</dbReference>
<gene>
    <name evidence="2" type="ORF">C8R26_101101</name>
    <name evidence="3" type="ORF">SAMN05216333_11177</name>
</gene>
<dbReference type="EMBL" id="QAOI01000001">
    <property type="protein sequence ID" value="PTQ78786.1"/>
    <property type="molecule type" value="Genomic_DNA"/>
</dbReference>
<dbReference type="Pfam" id="PF14065">
    <property type="entry name" value="Pvc16_N"/>
    <property type="match status" value="1"/>
</dbReference>
<evidence type="ECO:0000313" key="4">
    <source>
        <dbReference type="Proteomes" id="UP000198814"/>
    </source>
</evidence>
<organism evidence="3 4">
    <name type="scientific">Nitrosomonas oligotropha</name>
    <dbReference type="NCBI Taxonomy" id="42354"/>
    <lineage>
        <taxon>Bacteria</taxon>
        <taxon>Pseudomonadati</taxon>
        <taxon>Pseudomonadota</taxon>
        <taxon>Betaproteobacteria</taxon>
        <taxon>Nitrosomonadales</taxon>
        <taxon>Nitrosomonadaceae</taxon>
        <taxon>Nitrosomonas</taxon>
    </lineage>
</organism>
<feature type="domain" description="Pvc16 N-terminal" evidence="1">
    <location>
        <begin position="7"/>
        <end position="180"/>
    </location>
</feature>
<evidence type="ECO:0000313" key="5">
    <source>
        <dbReference type="Proteomes" id="UP000244128"/>
    </source>
</evidence>
<dbReference type="InterPro" id="IPR025351">
    <property type="entry name" value="Pvc16_N"/>
</dbReference>
<sequence length="189" mass="21304">MINVAVQLLATQLNQYLRRTYNLGEDVVVVSNLLEIDGTVAVNVNNKLVVFLVNIEKDSVPFRQVSLHEVGQREVQSSVPLYFNLHLMMAANFTGNNYPEALKFLSSTIIFFQKNHVINHQTAPEMDDRIEKLILDIENLSIQDLSNLWGSLGGKYLPSILYKVRMVAFDTEDVVGRIPVAGEPKSMVQ</sequence>
<accession>A0A1H8QCR9</accession>
<keyword evidence="4" id="KW-1185">Reference proteome</keyword>
<reference evidence="2 5" key="3">
    <citation type="submission" date="2018-04" db="EMBL/GenBank/DDBJ databases">
        <title>Active sludge and wastewater microbial communities from Klosterneuburg, Austria.</title>
        <authorList>
            <person name="Wagner M."/>
        </authorList>
    </citation>
    <scope>NUCLEOTIDE SEQUENCE [LARGE SCALE GENOMIC DNA]</scope>
    <source>
        <strain evidence="2 5">Nm49</strain>
    </source>
</reference>
<dbReference type="OrthoDB" id="7560784at2"/>
<dbReference type="Proteomes" id="UP000244128">
    <property type="component" value="Unassembled WGS sequence"/>
</dbReference>
<proteinExistence type="predicted"/>
<reference evidence="4" key="1">
    <citation type="submission" date="2016-10" db="EMBL/GenBank/DDBJ databases">
        <authorList>
            <person name="Varghese N."/>
            <person name="Submissions S."/>
        </authorList>
    </citation>
    <scope>NUCLEOTIDE SEQUENCE [LARGE SCALE GENOMIC DNA]</scope>
    <source>
        <strain evidence="4">Nm76</strain>
    </source>
</reference>
<evidence type="ECO:0000313" key="2">
    <source>
        <dbReference type="EMBL" id="PTQ78786.1"/>
    </source>
</evidence>